<protein>
    <recommendedName>
        <fullName evidence="1">Aminoglycoside phosphotransferase domain-containing protein</fullName>
    </recommendedName>
</protein>
<name>A0ABX3EGR0_9BACL</name>
<dbReference type="InterPro" id="IPR051678">
    <property type="entry name" value="AGP_Transferase"/>
</dbReference>
<dbReference type="EMBL" id="LVWI01000081">
    <property type="protein sequence ID" value="OKP80712.1"/>
    <property type="molecule type" value="Genomic_DNA"/>
</dbReference>
<evidence type="ECO:0000313" key="2">
    <source>
        <dbReference type="EMBL" id="OKP80712.1"/>
    </source>
</evidence>
<evidence type="ECO:0000259" key="1">
    <source>
        <dbReference type="Pfam" id="PF01636"/>
    </source>
</evidence>
<dbReference type="SUPFAM" id="SSF56112">
    <property type="entry name" value="Protein kinase-like (PK-like)"/>
    <property type="match status" value="1"/>
</dbReference>
<dbReference type="InterPro" id="IPR002575">
    <property type="entry name" value="Aminoglycoside_PTrfase"/>
</dbReference>
<feature type="domain" description="Aminoglycoside phosphotransferase" evidence="1">
    <location>
        <begin position="48"/>
        <end position="227"/>
    </location>
</feature>
<comment type="caution">
    <text evidence="2">The sequence shown here is derived from an EMBL/GenBank/DDBJ whole genome shotgun (WGS) entry which is preliminary data.</text>
</comment>
<dbReference type="Proteomes" id="UP000186058">
    <property type="component" value="Unassembled WGS sequence"/>
</dbReference>
<dbReference type="PANTHER" id="PTHR21310">
    <property type="entry name" value="AMINOGLYCOSIDE PHOSPHOTRANSFERASE-RELATED-RELATED"/>
    <property type="match status" value="1"/>
</dbReference>
<reference evidence="2 3" key="1">
    <citation type="submission" date="2016-03" db="EMBL/GenBank/DDBJ databases">
        <authorList>
            <person name="Sant'Anna F.H."/>
            <person name="Ambrosini A."/>
            <person name="Souza R."/>
            <person name="Bach E."/>
            <person name="Fernandes G."/>
            <person name="Balsanelli E."/>
            <person name="Baura V.A."/>
            <person name="Souza E.M."/>
            <person name="Passaglia L."/>
        </authorList>
    </citation>
    <scope>NUCLEOTIDE SEQUENCE [LARGE SCALE GENOMIC DNA]</scope>
    <source>
        <strain evidence="2 3">P26E</strain>
    </source>
</reference>
<dbReference type="Gene3D" id="3.90.1200.10">
    <property type="match status" value="1"/>
</dbReference>
<sequence length="293" mass="34622">MKELLRQLYGVKYTDVKLHSQRHFNDIFQFQINGCPKVIKMSRNRFLKEEQIGSDSLHKEAHILRKLEATDLPVPKVECVGYLGNQEYLIMQQMKGVPIGSVFWDIEPSQRARLITELLQYLKQVHSMKVVDFFPDEKKSVADSLLAKLHEYQYERPNSSYRKAINYLIHSMSCVFPNPYEPDSLLHSDLGPQANNILVEKHKGNWFISAILDWERCRFGDPVEELCRLEFELAKSWMHQSLCSTPYVLNDLLNLDLLKEYAFVNVSEDILDWYRQYTTILPTRWYLKSYKNY</sequence>
<evidence type="ECO:0000313" key="3">
    <source>
        <dbReference type="Proteomes" id="UP000186058"/>
    </source>
</evidence>
<dbReference type="Gene3D" id="3.30.200.150">
    <property type="match status" value="1"/>
</dbReference>
<gene>
    <name evidence="2" type="ORF">A3844_26890</name>
</gene>
<accession>A0ABX3EGR0</accession>
<proteinExistence type="predicted"/>
<dbReference type="RefSeq" id="WP_074086127.1">
    <property type="nucleotide sequence ID" value="NZ_LVWI01000081.1"/>
</dbReference>
<keyword evidence="3" id="KW-1185">Reference proteome</keyword>
<organism evidence="2 3">
    <name type="scientific">Paenibacillus helianthi</name>
    <dbReference type="NCBI Taxonomy" id="1349432"/>
    <lineage>
        <taxon>Bacteria</taxon>
        <taxon>Bacillati</taxon>
        <taxon>Bacillota</taxon>
        <taxon>Bacilli</taxon>
        <taxon>Bacillales</taxon>
        <taxon>Paenibacillaceae</taxon>
        <taxon>Paenibacillus</taxon>
    </lineage>
</organism>
<dbReference type="PANTHER" id="PTHR21310:SF15">
    <property type="entry name" value="AMINOGLYCOSIDE PHOSPHOTRANSFERASE DOMAIN-CONTAINING PROTEIN"/>
    <property type="match status" value="1"/>
</dbReference>
<dbReference type="Pfam" id="PF01636">
    <property type="entry name" value="APH"/>
    <property type="match status" value="1"/>
</dbReference>
<dbReference type="InterPro" id="IPR011009">
    <property type="entry name" value="Kinase-like_dom_sf"/>
</dbReference>